<name>A0A0K2U788_LEPSM</name>
<protein>
    <submittedName>
        <fullName evidence="1">Uncharacterized protein</fullName>
    </submittedName>
</protein>
<organism evidence="1">
    <name type="scientific">Lepeophtheirus salmonis</name>
    <name type="common">Salmon louse</name>
    <name type="synonym">Caligus salmonis</name>
    <dbReference type="NCBI Taxonomy" id="72036"/>
    <lineage>
        <taxon>Eukaryota</taxon>
        <taxon>Metazoa</taxon>
        <taxon>Ecdysozoa</taxon>
        <taxon>Arthropoda</taxon>
        <taxon>Crustacea</taxon>
        <taxon>Multicrustacea</taxon>
        <taxon>Hexanauplia</taxon>
        <taxon>Copepoda</taxon>
        <taxon>Siphonostomatoida</taxon>
        <taxon>Caligidae</taxon>
        <taxon>Lepeophtheirus</taxon>
    </lineage>
</organism>
<dbReference type="AlphaFoldDB" id="A0A0K2U788"/>
<sequence>MNKNTILLSILFWQLQKKIKKIGFVYVFIGGNDLRVNSIENIFNCIVVRNHIFM</sequence>
<proteinExistence type="predicted"/>
<evidence type="ECO:0000313" key="1">
    <source>
        <dbReference type="EMBL" id="CDW34103.1"/>
    </source>
</evidence>
<dbReference type="EMBL" id="HACA01016742">
    <property type="protein sequence ID" value="CDW34103.1"/>
    <property type="molecule type" value="Transcribed_RNA"/>
</dbReference>
<reference evidence="1" key="1">
    <citation type="submission" date="2014-05" db="EMBL/GenBank/DDBJ databases">
        <authorList>
            <person name="Chronopoulou M."/>
        </authorList>
    </citation>
    <scope>NUCLEOTIDE SEQUENCE</scope>
    <source>
        <tissue evidence="1">Whole organism</tissue>
    </source>
</reference>
<accession>A0A0K2U788</accession>